<dbReference type="Gene3D" id="3.40.630.30">
    <property type="match status" value="1"/>
</dbReference>
<dbReference type="GO" id="GO:0016747">
    <property type="term" value="F:acyltransferase activity, transferring groups other than amino-acyl groups"/>
    <property type="evidence" value="ECO:0007669"/>
    <property type="project" value="InterPro"/>
</dbReference>
<dbReference type="PROSITE" id="PS51186">
    <property type="entry name" value="GNAT"/>
    <property type="match status" value="1"/>
</dbReference>
<dbReference type="AlphaFoldDB" id="A0A2S5GBU5"/>
<dbReference type="InterPro" id="IPR016181">
    <property type="entry name" value="Acyl_CoA_acyltransferase"/>
</dbReference>
<feature type="domain" description="N-acetyltransferase" evidence="3">
    <location>
        <begin position="3"/>
        <end position="173"/>
    </location>
</feature>
<dbReference type="OrthoDB" id="7205533at2"/>
<accession>A0A2S5GBU5</accession>
<proteinExistence type="predicted"/>
<evidence type="ECO:0000256" key="1">
    <source>
        <dbReference type="ARBA" id="ARBA00022679"/>
    </source>
</evidence>
<evidence type="ECO:0000256" key="2">
    <source>
        <dbReference type="ARBA" id="ARBA00023315"/>
    </source>
</evidence>
<dbReference type="PANTHER" id="PTHR42919">
    <property type="entry name" value="N-ALPHA-ACETYLTRANSFERASE"/>
    <property type="match status" value="1"/>
</dbReference>
<comment type="caution">
    <text evidence="4">The sequence shown here is derived from an EMBL/GenBank/DDBJ whole genome shotgun (WGS) entry which is preliminary data.</text>
</comment>
<dbReference type="Pfam" id="PF00583">
    <property type="entry name" value="Acetyltransf_1"/>
    <property type="match status" value="1"/>
</dbReference>
<protein>
    <submittedName>
        <fullName evidence="4">GNAT family N-acetyltransferase</fullName>
    </submittedName>
</protein>
<dbReference type="CDD" id="cd04301">
    <property type="entry name" value="NAT_SF"/>
    <property type="match status" value="1"/>
</dbReference>
<reference evidence="4 5" key="1">
    <citation type="submission" date="2018-02" db="EMBL/GenBank/DDBJ databases">
        <title>Jeotgalibacillus proteolyticum sp. nov. a protease producing bacterium isolated from ocean sediments of Laizhou Bay.</title>
        <authorList>
            <person name="Li Y."/>
        </authorList>
    </citation>
    <scope>NUCLEOTIDE SEQUENCE [LARGE SCALE GENOMIC DNA]</scope>
    <source>
        <strain evidence="4 5">22-7</strain>
    </source>
</reference>
<evidence type="ECO:0000313" key="4">
    <source>
        <dbReference type="EMBL" id="PPA70428.1"/>
    </source>
</evidence>
<dbReference type="RefSeq" id="WP_104058378.1">
    <property type="nucleotide sequence ID" value="NZ_PREZ01000004.1"/>
</dbReference>
<dbReference type="InterPro" id="IPR000182">
    <property type="entry name" value="GNAT_dom"/>
</dbReference>
<name>A0A2S5GBU5_9BACL</name>
<dbReference type="SUPFAM" id="SSF55729">
    <property type="entry name" value="Acyl-CoA N-acyltransferases (Nat)"/>
    <property type="match status" value="1"/>
</dbReference>
<dbReference type="Proteomes" id="UP000239047">
    <property type="component" value="Unassembled WGS sequence"/>
</dbReference>
<keyword evidence="5" id="KW-1185">Reference proteome</keyword>
<gene>
    <name evidence="4" type="ORF">C4B60_12705</name>
</gene>
<dbReference type="PANTHER" id="PTHR42919:SF8">
    <property type="entry name" value="N-ALPHA-ACETYLTRANSFERASE 50"/>
    <property type="match status" value="1"/>
</dbReference>
<evidence type="ECO:0000313" key="5">
    <source>
        <dbReference type="Proteomes" id="UP000239047"/>
    </source>
</evidence>
<organism evidence="4 5">
    <name type="scientific">Jeotgalibacillus proteolyticus</name>
    <dbReference type="NCBI Taxonomy" id="2082395"/>
    <lineage>
        <taxon>Bacteria</taxon>
        <taxon>Bacillati</taxon>
        <taxon>Bacillota</taxon>
        <taxon>Bacilli</taxon>
        <taxon>Bacillales</taxon>
        <taxon>Caryophanaceae</taxon>
        <taxon>Jeotgalibacillus</taxon>
    </lineage>
</organism>
<sequence length="185" mass="21370">MAVKIKQCTLKDSSLLQKLSYETFNETFKAQNKPENMNAYLEQAFNLQQVEKELTYTSSQFYFIYFKNEAAGYLKINVDDALSENEGDPESLEIERIYIKNKFQKLGLGKHLLNKAFEIANAQNKTKIWLGVWENNAGAIAFYEKMGFIRTGAHPFYMGDEEQIDFIMTKSLTSKGENDVYSKTF</sequence>
<keyword evidence="2" id="KW-0012">Acyltransferase</keyword>
<evidence type="ECO:0000259" key="3">
    <source>
        <dbReference type="PROSITE" id="PS51186"/>
    </source>
</evidence>
<dbReference type="EMBL" id="PREZ01000004">
    <property type="protein sequence ID" value="PPA70428.1"/>
    <property type="molecule type" value="Genomic_DNA"/>
</dbReference>
<dbReference type="InterPro" id="IPR051556">
    <property type="entry name" value="N-term/lysine_N-AcTrnsfr"/>
</dbReference>
<keyword evidence="1 4" id="KW-0808">Transferase</keyword>